<dbReference type="InterPro" id="IPR050708">
    <property type="entry name" value="T6SS_VgrG/RHS"/>
</dbReference>
<feature type="domain" description="Teneurin-like YD-shell" evidence="2">
    <location>
        <begin position="11"/>
        <end position="103"/>
    </location>
</feature>
<dbReference type="InterPro" id="IPR022385">
    <property type="entry name" value="Rhs_assc_core"/>
</dbReference>
<keyword evidence="4" id="KW-1185">Reference proteome</keyword>
<organism evidence="3 4">
    <name type="scientific">Apibacter adventoris</name>
    <dbReference type="NCBI Taxonomy" id="1679466"/>
    <lineage>
        <taxon>Bacteria</taxon>
        <taxon>Pseudomonadati</taxon>
        <taxon>Bacteroidota</taxon>
        <taxon>Flavobacteriia</taxon>
        <taxon>Flavobacteriales</taxon>
        <taxon>Weeksellaceae</taxon>
        <taxon>Apibacter</taxon>
    </lineage>
</organism>
<reference evidence="3 4" key="1">
    <citation type="submission" date="2018-02" db="EMBL/GenBank/DDBJ databases">
        <title>Genome sequences of Apibacter spp., gut symbionts of Asian honey bees.</title>
        <authorList>
            <person name="Kwong W.K."/>
            <person name="Steele M.I."/>
            <person name="Moran N.A."/>
        </authorList>
    </citation>
    <scope>NUCLEOTIDE SEQUENCE [LARGE SCALE GENOMIC DNA]</scope>
    <source>
        <strain evidence="4">wkB301</strain>
    </source>
</reference>
<sequence>MGKGNEEYEKMQYYDHADHLGSSSYITNLDAQIVQHVEYVPFGEVFIEERNQSWNTPYLFNGKELDEETGLYYYGARYYNPKESIFLSVDPMFEETMTPYQYTYQNPIKFTDPNGMEGEEVNKPDDWIKNNKTGKYEWKNEVTSKSNTPSGYSYIGKEDRDIVKDLFGGSYFSASTWDIGLISAEDFDNPYSAKGAAAYNMKATTTMGVSISSLVDTQYDNQGNIKSKEFLGVNIDVALTGKTLAPYPGMNLFLVPNKMTLQGNNMKRNMPTGEYIIPGGDVPTILYRNSWGAKSIQSNFRRSYNLDFKFKGQYFNEGGGCLGIIGLGGTLIPNYTNLNISVPFKNSITTSISKP</sequence>
<evidence type="ECO:0000313" key="3">
    <source>
        <dbReference type="EMBL" id="PQL95008.1"/>
    </source>
</evidence>
<proteinExistence type="predicted"/>
<dbReference type="Proteomes" id="UP000238042">
    <property type="component" value="Unassembled WGS sequence"/>
</dbReference>
<evidence type="ECO:0000259" key="2">
    <source>
        <dbReference type="Pfam" id="PF25023"/>
    </source>
</evidence>
<dbReference type="InterPro" id="IPR056823">
    <property type="entry name" value="TEN-like_YD-shell"/>
</dbReference>
<dbReference type="Pfam" id="PF25023">
    <property type="entry name" value="TEN_YD-shell"/>
    <property type="match status" value="1"/>
</dbReference>
<dbReference type="NCBIfam" id="TIGR03696">
    <property type="entry name" value="Rhs_assc_core"/>
    <property type="match status" value="1"/>
</dbReference>
<keyword evidence="1" id="KW-0677">Repeat</keyword>
<gene>
    <name evidence="3" type="ORF">C4S77_01995</name>
</gene>
<dbReference type="OrthoDB" id="1268901at2"/>
<comment type="caution">
    <text evidence="3">The sequence shown here is derived from an EMBL/GenBank/DDBJ whole genome shotgun (WGS) entry which is preliminary data.</text>
</comment>
<name>A0A2S8AFT6_9FLAO</name>
<dbReference type="PANTHER" id="PTHR32305:SF15">
    <property type="entry name" value="PROTEIN RHSA-RELATED"/>
    <property type="match status" value="1"/>
</dbReference>
<dbReference type="EMBL" id="PSZM01000002">
    <property type="protein sequence ID" value="PQL95008.1"/>
    <property type="molecule type" value="Genomic_DNA"/>
</dbReference>
<evidence type="ECO:0000256" key="1">
    <source>
        <dbReference type="ARBA" id="ARBA00022737"/>
    </source>
</evidence>
<dbReference type="AlphaFoldDB" id="A0A2S8AFT6"/>
<dbReference type="Gene3D" id="2.180.10.10">
    <property type="entry name" value="RHS repeat-associated core"/>
    <property type="match status" value="1"/>
</dbReference>
<evidence type="ECO:0000313" key="4">
    <source>
        <dbReference type="Proteomes" id="UP000238042"/>
    </source>
</evidence>
<dbReference type="PANTHER" id="PTHR32305">
    <property type="match status" value="1"/>
</dbReference>
<accession>A0A2S8AFT6</accession>
<protein>
    <recommendedName>
        <fullName evidence="2">Teneurin-like YD-shell domain-containing protein</fullName>
    </recommendedName>
</protein>